<evidence type="ECO:0000256" key="3">
    <source>
        <dbReference type="ARBA" id="ARBA00004799"/>
    </source>
</evidence>
<evidence type="ECO:0000256" key="7">
    <source>
        <dbReference type="ARBA" id="ARBA00013023"/>
    </source>
</evidence>
<evidence type="ECO:0000256" key="18">
    <source>
        <dbReference type="ARBA" id="ARBA00032510"/>
    </source>
</evidence>
<gene>
    <name evidence="26" type="primary">folC</name>
    <name evidence="26" type="ORF">NCTC13315_01619</name>
</gene>
<evidence type="ECO:0000259" key="24">
    <source>
        <dbReference type="Pfam" id="PF02875"/>
    </source>
</evidence>
<dbReference type="GO" id="GO:0046654">
    <property type="term" value="P:tetrahydrofolate biosynthetic process"/>
    <property type="evidence" value="ECO:0007669"/>
    <property type="project" value="UniProtKB-UniPathway"/>
</dbReference>
<keyword evidence="13 23" id="KW-0067">ATP-binding</keyword>
<evidence type="ECO:0000256" key="1">
    <source>
        <dbReference type="ARBA" id="ARBA00001946"/>
    </source>
</evidence>
<evidence type="ECO:0000259" key="25">
    <source>
        <dbReference type="Pfam" id="PF08245"/>
    </source>
</evidence>
<dbReference type="InterPro" id="IPR036565">
    <property type="entry name" value="Mur-like_cat_sf"/>
</dbReference>
<evidence type="ECO:0000256" key="15">
    <source>
        <dbReference type="ARBA" id="ARBA00022909"/>
    </source>
</evidence>
<keyword evidence="15" id="KW-0289">Folate biosynthesis</keyword>
<dbReference type="SUPFAM" id="SSF53244">
    <property type="entry name" value="MurD-like peptide ligases, peptide-binding domain"/>
    <property type="match status" value="1"/>
</dbReference>
<dbReference type="GO" id="GO:0046656">
    <property type="term" value="P:folic acid biosynthetic process"/>
    <property type="evidence" value="ECO:0007669"/>
    <property type="project" value="UniProtKB-KW"/>
</dbReference>
<organism evidence="26 27">
    <name type="scientific">Legionella beliardensis</name>
    <dbReference type="NCBI Taxonomy" id="91822"/>
    <lineage>
        <taxon>Bacteria</taxon>
        <taxon>Pseudomonadati</taxon>
        <taxon>Pseudomonadota</taxon>
        <taxon>Gammaproteobacteria</taxon>
        <taxon>Legionellales</taxon>
        <taxon>Legionellaceae</taxon>
        <taxon>Legionella</taxon>
    </lineage>
</organism>
<comment type="subunit">
    <text evidence="6">Monomer.</text>
</comment>
<comment type="catalytic activity">
    <reaction evidence="21">
        <text>(6R)-5,10-methylenetetrahydrofolyl-(gamma-L-Glu)(n) + L-glutamate + ATP = (6R)-5,10-methylenetetrahydrofolyl-(gamma-L-Glu)(n+1) + ADP + phosphate + H(+)</text>
        <dbReference type="Rhea" id="RHEA:51912"/>
        <dbReference type="Rhea" id="RHEA-COMP:13257"/>
        <dbReference type="Rhea" id="RHEA-COMP:13258"/>
        <dbReference type="ChEBI" id="CHEBI:15378"/>
        <dbReference type="ChEBI" id="CHEBI:29985"/>
        <dbReference type="ChEBI" id="CHEBI:30616"/>
        <dbReference type="ChEBI" id="CHEBI:43474"/>
        <dbReference type="ChEBI" id="CHEBI:136572"/>
        <dbReference type="ChEBI" id="CHEBI:456216"/>
        <dbReference type="EC" id="6.3.2.17"/>
    </reaction>
</comment>
<dbReference type="RefSeq" id="WP_115302783.1">
    <property type="nucleotide sequence ID" value="NZ_CAAAHO010000004.1"/>
</dbReference>
<proteinExistence type="inferred from homology"/>
<keyword evidence="10 23" id="KW-0436">Ligase</keyword>
<evidence type="ECO:0000256" key="13">
    <source>
        <dbReference type="ARBA" id="ARBA00022840"/>
    </source>
</evidence>
<comment type="cofactor">
    <cofactor evidence="1">
        <name>Mg(2+)</name>
        <dbReference type="ChEBI" id="CHEBI:18420"/>
    </cofactor>
</comment>
<dbReference type="EC" id="6.3.2.17" evidence="8"/>
<dbReference type="PANTHER" id="PTHR11136:SF0">
    <property type="entry name" value="DIHYDROFOLATE SYNTHETASE-RELATED"/>
    <property type="match status" value="1"/>
</dbReference>
<comment type="function">
    <text evidence="2">Functions in two distinct reactions of the de novo folate biosynthetic pathway. Catalyzes the addition of a glutamate residue to dihydropteroate (7,8-dihydropteroate or H2Pte) to form dihydrofolate (7,8-dihydrofolate monoglutamate or H2Pte-Glu). Also catalyzes successive additions of L-glutamate to tetrahydrofolate or 10-formyltetrahydrofolate or 5,10-methylenetetrahydrofolate, leading to folylpolyglutamate derivatives.</text>
</comment>
<comment type="pathway">
    <text evidence="3">Cofactor biosynthesis; tetrahydrofolate biosynthesis; 7,8-dihydrofolate from 2-amino-4-hydroxy-6-hydroxymethyl-7,8-dihydropteridine diphosphate and 4-aminobenzoate: step 2/2.</text>
</comment>
<sequence>MNLVKSKSLLDWLTELENRHQQEIQLGLDRVKQVGSLLKLLDLNALIITVAGTNGKGTTVSALESIYSQAGYKVASYTSPHLIKFNERIRINQQPIADEELTAAFTAIDGARGDIPLTYFEMTTLAALWCFKQHDLDVIVLEVGLGGRLDAVNCIDTDLAIITTIDYDHEAYLGNTLEAIGYEKAGIIRHKKPIIYADKNPPQSIIQHALSCAAPMYRYGHEYSYQVHEKITFTFNGNRIVLPNIPLHANSIAAALMATFCLQEQLPVNLQHRIEGIAEINLAGRLQLITHPHKTILDVAHNPQATEYLAKYLMTNYANVRIHAVFSAFADKDIVTMIKPFKSCIQHWYPALLSGKRAASASQLLSSLEANEIYINKCYNTPFLAYQAACKQVNKHDLIVVFGSFIIVGTVLSTLYQ</sequence>
<dbReference type="PIRSF" id="PIRSF001563">
    <property type="entry name" value="Folylpolyglu_synth"/>
    <property type="match status" value="1"/>
</dbReference>
<dbReference type="InterPro" id="IPR036615">
    <property type="entry name" value="Mur_ligase_C_dom_sf"/>
</dbReference>
<dbReference type="EMBL" id="UGNV01000001">
    <property type="protein sequence ID" value="STX29084.1"/>
    <property type="molecule type" value="Genomic_DNA"/>
</dbReference>
<dbReference type="UniPathway" id="UPA00077">
    <property type="reaction ID" value="UER00157"/>
</dbReference>
<evidence type="ECO:0000256" key="16">
    <source>
        <dbReference type="ARBA" id="ARBA00030048"/>
    </source>
</evidence>
<evidence type="ECO:0000256" key="23">
    <source>
        <dbReference type="PIRNR" id="PIRNR001563"/>
    </source>
</evidence>
<evidence type="ECO:0000256" key="20">
    <source>
        <dbReference type="ARBA" id="ARBA00047808"/>
    </source>
</evidence>
<evidence type="ECO:0000256" key="14">
    <source>
        <dbReference type="ARBA" id="ARBA00022842"/>
    </source>
</evidence>
<evidence type="ECO:0000256" key="8">
    <source>
        <dbReference type="ARBA" id="ARBA00013025"/>
    </source>
</evidence>
<feature type="domain" description="Mur ligase C-terminal" evidence="24">
    <location>
        <begin position="284"/>
        <end position="405"/>
    </location>
</feature>
<evidence type="ECO:0000256" key="19">
    <source>
        <dbReference type="ARBA" id="ARBA00047493"/>
    </source>
</evidence>
<evidence type="ECO:0000313" key="27">
    <source>
        <dbReference type="Proteomes" id="UP000254968"/>
    </source>
</evidence>
<dbReference type="InterPro" id="IPR004101">
    <property type="entry name" value="Mur_ligase_C"/>
</dbReference>
<dbReference type="EC" id="6.3.2.12" evidence="7"/>
<evidence type="ECO:0000256" key="12">
    <source>
        <dbReference type="ARBA" id="ARBA00022741"/>
    </source>
</evidence>
<keyword evidence="27" id="KW-1185">Reference proteome</keyword>
<dbReference type="OrthoDB" id="9809356at2"/>
<dbReference type="InterPro" id="IPR013221">
    <property type="entry name" value="Mur_ligase_cen"/>
</dbReference>
<dbReference type="InterPro" id="IPR001645">
    <property type="entry name" value="Folylpolyglutamate_synth"/>
</dbReference>
<dbReference type="GO" id="GO:0005524">
    <property type="term" value="F:ATP binding"/>
    <property type="evidence" value="ECO:0007669"/>
    <property type="project" value="UniProtKB-KW"/>
</dbReference>
<comment type="catalytic activity">
    <reaction evidence="19">
        <text>(6S)-5,6,7,8-tetrahydrofolyl-(gamma-L-Glu)(n) + L-glutamate + ATP = (6S)-5,6,7,8-tetrahydrofolyl-(gamma-L-Glu)(n+1) + ADP + phosphate + H(+)</text>
        <dbReference type="Rhea" id="RHEA:10580"/>
        <dbReference type="Rhea" id="RHEA-COMP:14738"/>
        <dbReference type="Rhea" id="RHEA-COMP:14740"/>
        <dbReference type="ChEBI" id="CHEBI:15378"/>
        <dbReference type="ChEBI" id="CHEBI:29985"/>
        <dbReference type="ChEBI" id="CHEBI:30616"/>
        <dbReference type="ChEBI" id="CHEBI:43474"/>
        <dbReference type="ChEBI" id="CHEBI:141005"/>
        <dbReference type="ChEBI" id="CHEBI:456216"/>
        <dbReference type="EC" id="6.3.2.17"/>
    </reaction>
</comment>
<dbReference type="GO" id="GO:0005737">
    <property type="term" value="C:cytoplasm"/>
    <property type="evidence" value="ECO:0007669"/>
    <property type="project" value="TreeGrafter"/>
</dbReference>
<evidence type="ECO:0000256" key="2">
    <source>
        <dbReference type="ARBA" id="ARBA00002714"/>
    </source>
</evidence>
<evidence type="ECO:0000256" key="17">
    <source>
        <dbReference type="ARBA" id="ARBA00030592"/>
    </source>
</evidence>
<evidence type="ECO:0000256" key="5">
    <source>
        <dbReference type="ARBA" id="ARBA00008276"/>
    </source>
</evidence>
<evidence type="ECO:0000256" key="9">
    <source>
        <dbReference type="ARBA" id="ARBA00019357"/>
    </source>
</evidence>
<dbReference type="NCBIfam" id="TIGR01499">
    <property type="entry name" value="folC"/>
    <property type="match status" value="1"/>
</dbReference>
<dbReference type="GO" id="GO:0046872">
    <property type="term" value="F:metal ion binding"/>
    <property type="evidence" value="ECO:0007669"/>
    <property type="project" value="UniProtKB-KW"/>
</dbReference>
<name>A0A378I9N3_9GAMM</name>
<dbReference type="GO" id="GO:0004326">
    <property type="term" value="F:tetrahydrofolylpolyglutamate synthase activity"/>
    <property type="evidence" value="ECO:0007669"/>
    <property type="project" value="UniProtKB-EC"/>
</dbReference>
<keyword evidence="11" id="KW-0479">Metal-binding</keyword>
<comment type="catalytic activity">
    <reaction evidence="20">
        <text>10-formyltetrahydrofolyl-(gamma-L-Glu)(n) + L-glutamate + ATP = 10-formyltetrahydrofolyl-(gamma-L-Glu)(n+1) + ADP + phosphate + H(+)</text>
        <dbReference type="Rhea" id="RHEA:51904"/>
        <dbReference type="Rhea" id="RHEA-COMP:13088"/>
        <dbReference type="Rhea" id="RHEA-COMP:14300"/>
        <dbReference type="ChEBI" id="CHEBI:15378"/>
        <dbReference type="ChEBI" id="CHEBI:29985"/>
        <dbReference type="ChEBI" id="CHEBI:30616"/>
        <dbReference type="ChEBI" id="CHEBI:43474"/>
        <dbReference type="ChEBI" id="CHEBI:134413"/>
        <dbReference type="ChEBI" id="CHEBI:456216"/>
        <dbReference type="EC" id="6.3.2.17"/>
    </reaction>
</comment>
<keyword evidence="14" id="KW-0460">Magnesium</keyword>
<evidence type="ECO:0000256" key="6">
    <source>
        <dbReference type="ARBA" id="ARBA00011245"/>
    </source>
</evidence>
<dbReference type="PANTHER" id="PTHR11136">
    <property type="entry name" value="FOLYLPOLYGLUTAMATE SYNTHASE-RELATED"/>
    <property type="match status" value="1"/>
</dbReference>
<protein>
    <recommendedName>
        <fullName evidence="9">Dihydrofolate synthase/folylpolyglutamate synthase</fullName>
        <ecNumber evidence="7">6.3.2.12</ecNumber>
        <ecNumber evidence="8">6.3.2.17</ecNumber>
    </recommendedName>
    <alternativeName>
        <fullName evidence="18">Folylpoly-gamma-glutamate synthetase-dihydrofolate synthetase</fullName>
    </alternativeName>
    <alternativeName>
        <fullName evidence="16">Folylpolyglutamate synthetase</fullName>
    </alternativeName>
    <alternativeName>
        <fullName evidence="17">Tetrahydrofolylpolyglutamate synthase</fullName>
    </alternativeName>
</protein>
<evidence type="ECO:0000256" key="21">
    <source>
        <dbReference type="ARBA" id="ARBA00049035"/>
    </source>
</evidence>
<evidence type="ECO:0000256" key="22">
    <source>
        <dbReference type="ARBA" id="ARBA00049161"/>
    </source>
</evidence>
<evidence type="ECO:0000256" key="4">
    <source>
        <dbReference type="ARBA" id="ARBA00005150"/>
    </source>
</evidence>
<keyword evidence="12 23" id="KW-0547">Nucleotide-binding</keyword>
<dbReference type="SUPFAM" id="SSF53623">
    <property type="entry name" value="MurD-like peptide ligases, catalytic domain"/>
    <property type="match status" value="1"/>
</dbReference>
<comment type="pathway">
    <text evidence="4">Cofactor biosynthesis; tetrahydrofolylpolyglutamate biosynthesis.</text>
</comment>
<comment type="similarity">
    <text evidence="5 23">Belongs to the folylpolyglutamate synthase family.</text>
</comment>
<evidence type="ECO:0000256" key="11">
    <source>
        <dbReference type="ARBA" id="ARBA00022723"/>
    </source>
</evidence>
<dbReference type="NCBIfam" id="NF008101">
    <property type="entry name" value="PRK10846.1"/>
    <property type="match status" value="1"/>
</dbReference>
<accession>A0A378I9N3</accession>
<feature type="domain" description="Mur ligase central" evidence="25">
    <location>
        <begin position="50"/>
        <end position="255"/>
    </location>
</feature>
<reference evidence="26 27" key="1">
    <citation type="submission" date="2018-06" db="EMBL/GenBank/DDBJ databases">
        <authorList>
            <consortium name="Pathogen Informatics"/>
            <person name="Doyle S."/>
        </authorList>
    </citation>
    <scope>NUCLEOTIDE SEQUENCE [LARGE SCALE GENOMIC DNA]</scope>
    <source>
        <strain evidence="26 27">NCTC13315</strain>
    </source>
</reference>
<dbReference type="Gene3D" id="3.40.1190.10">
    <property type="entry name" value="Mur-like, catalytic domain"/>
    <property type="match status" value="1"/>
</dbReference>
<evidence type="ECO:0000313" key="26">
    <source>
        <dbReference type="EMBL" id="STX29084.1"/>
    </source>
</evidence>
<dbReference type="Gene3D" id="3.90.190.20">
    <property type="entry name" value="Mur ligase, C-terminal domain"/>
    <property type="match status" value="1"/>
</dbReference>
<dbReference type="AlphaFoldDB" id="A0A378I9N3"/>
<dbReference type="GO" id="GO:0008841">
    <property type="term" value="F:dihydrofolate synthase activity"/>
    <property type="evidence" value="ECO:0007669"/>
    <property type="project" value="UniProtKB-EC"/>
</dbReference>
<dbReference type="Pfam" id="PF02875">
    <property type="entry name" value="Mur_ligase_C"/>
    <property type="match status" value="1"/>
</dbReference>
<dbReference type="FunFam" id="3.40.1190.10:FF:000004">
    <property type="entry name" value="Dihydrofolate synthase/folylpolyglutamate synthase"/>
    <property type="match status" value="1"/>
</dbReference>
<evidence type="ECO:0000256" key="10">
    <source>
        <dbReference type="ARBA" id="ARBA00022598"/>
    </source>
</evidence>
<dbReference type="Proteomes" id="UP000254968">
    <property type="component" value="Unassembled WGS sequence"/>
</dbReference>
<dbReference type="Pfam" id="PF08245">
    <property type="entry name" value="Mur_ligase_M"/>
    <property type="match status" value="1"/>
</dbReference>
<comment type="catalytic activity">
    <reaction evidence="22">
        <text>7,8-dihydropteroate + L-glutamate + ATP = 7,8-dihydrofolate + ADP + phosphate + H(+)</text>
        <dbReference type="Rhea" id="RHEA:23584"/>
        <dbReference type="ChEBI" id="CHEBI:15378"/>
        <dbReference type="ChEBI" id="CHEBI:17839"/>
        <dbReference type="ChEBI" id="CHEBI:29985"/>
        <dbReference type="ChEBI" id="CHEBI:30616"/>
        <dbReference type="ChEBI" id="CHEBI:43474"/>
        <dbReference type="ChEBI" id="CHEBI:57451"/>
        <dbReference type="ChEBI" id="CHEBI:456216"/>
        <dbReference type="EC" id="6.3.2.12"/>
    </reaction>
</comment>